<dbReference type="Proteomes" id="UP000494206">
    <property type="component" value="Unassembled WGS sequence"/>
</dbReference>
<feature type="transmembrane region" description="Helical" evidence="5">
    <location>
        <begin position="391"/>
        <end position="410"/>
    </location>
</feature>
<feature type="domain" description="Major facilitator superfamily (MFS) profile" evidence="6">
    <location>
        <begin position="49"/>
        <end position="477"/>
    </location>
</feature>
<evidence type="ECO:0000256" key="5">
    <source>
        <dbReference type="SAM" id="Phobius"/>
    </source>
</evidence>
<dbReference type="InterPro" id="IPR005828">
    <property type="entry name" value="MFS_sugar_transport-like"/>
</dbReference>
<dbReference type="OrthoDB" id="3936150at2759"/>
<feature type="transmembrane region" description="Helical" evidence="5">
    <location>
        <begin position="422"/>
        <end position="446"/>
    </location>
</feature>
<feature type="transmembrane region" description="Helical" evidence="5">
    <location>
        <begin position="304"/>
        <end position="321"/>
    </location>
</feature>
<comment type="caution">
    <text evidence="7">The sequence shown here is derived from an EMBL/GenBank/DDBJ whole genome shotgun (WGS) entry which is preliminary data.</text>
</comment>
<proteinExistence type="predicted"/>
<evidence type="ECO:0000256" key="4">
    <source>
        <dbReference type="ARBA" id="ARBA00023136"/>
    </source>
</evidence>
<dbReference type="CDD" id="cd17317">
    <property type="entry name" value="MFS_SLC22"/>
    <property type="match status" value="1"/>
</dbReference>
<dbReference type="GO" id="GO:0016020">
    <property type="term" value="C:membrane"/>
    <property type="evidence" value="ECO:0007669"/>
    <property type="project" value="UniProtKB-SubCell"/>
</dbReference>
<reference evidence="7 8" key="1">
    <citation type="submission" date="2020-04" db="EMBL/GenBank/DDBJ databases">
        <authorList>
            <person name="Laetsch R D."/>
            <person name="Stevens L."/>
            <person name="Kumar S."/>
            <person name="Blaxter L. M."/>
        </authorList>
    </citation>
    <scope>NUCLEOTIDE SEQUENCE [LARGE SCALE GENOMIC DNA]</scope>
</reference>
<dbReference type="PROSITE" id="PS00216">
    <property type="entry name" value="SUGAR_TRANSPORT_1"/>
    <property type="match status" value="1"/>
</dbReference>
<organism evidence="7 8">
    <name type="scientific">Caenorhabditis bovis</name>
    <dbReference type="NCBI Taxonomy" id="2654633"/>
    <lineage>
        <taxon>Eukaryota</taxon>
        <taxon>Metazoa</taxon>
        <taxon>Ecdysozoa</taxon>
        <taxon>Nematoda</taxon>
        <taxon>Chromadorea</taxon>
        <taxon>Rhabditida</taxon>
        <taxon>Rhabditina</taxon>
        <taxon>Rhabditomorpha</taxon>
        <taxon>Rhabditoidea</taxon>
        <taxon>Rhabditidae</taxon>
        <taxon>Peloderinae</taxon>
        <taxon>Caenorhabditis</taxon>
    </lineage>
</organism>
<dbReference type="InterPro" id="IPR020846">
    <property type="entry name" value="MFS_dom"/>
</dbReference>
<keyword evidence="8" id="KW-1185">Reference proteome</keyword>
<dbReference type="InterPro" id="IPR036259">
    <property type="entry name" value="MFS_trans_sf"/>
</dbReference>
<feature type="transmembrane region" description="Helical" evidence="5">
    <location>
        <begin position="218"/>
        <end position="237"/>
    </location>
</feature>
<evidence type="ECO:0000256" key="3">
    <source>
        <dbReference type="ARBA" id="ARBA00022989"/>
    </source>
</evidence>
<dbReference type="Pfam" id="PF00083">
    <property type="entry name" value="Sugar_tr"/>
    <property type="match status" value="1"/>
</dbReference>
<feature type="transmembrane region" description="Helical" evidence="5">
    <location>
        <begin position="101"/>
        <end position="121"/>
    </location>
</feature>
<dbReference type="SUPFAM" id="SSF103473">
    <property type="entry name" value="MFS general substrate transporter"/>
    <property type="match status" value="1"/>
</dbReference>
<comment type="subcellular location">
    <subcellularLocation>
        <location evidence="1">Membrane</location>
        <topology evidence="1">Multi-pass membrane protein</topology>
    </subcellularLocation>
</comment>
<feature type="transmembrane region" description="Helical" evidence="5">
    <location>
        <begin position="133"/>
        <end position="160"/>
    </location>
</feature>
<feature type="transmembrane region" description="Helical" evidence="5">
    <location>
        <begin position="333"/>
        <end position="354"/>
    </location>
</feature>
<sequence>MRDKISPINLDKLETSSSSEASEKVRLDTILENLGSFGRFQKIQFVLICIPMLFVSMHVMSWTFVVSSARKACDEVGNDTECIEWAYSASDRWDISGENSWIRAVVQAIYFIGQMIGSFACGVMADKIGRKKVLFLCLVIQVTSAVLMIFAPTWWIYAIVKIGTGFTHPGIFGVSIVLGVELVGAKWRSIISIVANFFVALGAVILAVLAYFILDYRLLHTAIAIPSLLFLTYWWIIRESARWLFLNGRIDEANSVLCATASANKKMLPKDWMKQVDIDTSTTTSSSSFGIVDLVRTPQIRKRTLANFLMWPVTTMVYYGLTMKSDASGGNVFFTFAMINFIEIPAQIIVFLLIDRVGRKILYSLSILAAGLLLMANWLTSDLLPKECAIVELFLAKACVSTAYTTMYTYTSELFPTVIRNTAVGCCSTVARFGAILASFIAFSLVEQYGRIVMILPFTILTIAASIISFVCLPETMGKRLPDSISEVEGNEI</sequence>
<evidence type="ECO:0000256" key="2">
    <source>
        <dbReference type="ARBA" id="ARBA00022692"/>
    </source>
</evidence>
<dbReference type="PANTHER" id="PTHR24064">
    <property type="entry name" value="SOLUTE CARRIER FAMILY 22 MEMBER"/>
    <property type="match status" value="1"/>
</dbReference>
<accession>A0A8S1ERV2</accession>
<keyword evidence="2 5" id="KW-0812">Transmembrane</keyword>
<dbReference type="InterPro" id="IPR005829">
    <property type="entry name" value="Sugar_transporter_CS"/>
</dbReference>
<feature type="transmembrane region" description="Helical" evidence="5">
    <location>
        <begin position="166"/>
        <end position="183"/>
    </location>
</feature>
<evidence type="ECO:0000256" key="1">
    <source>
        <dbReference type="ARBA" id="ARBA00004141"/>
    </source>
</evidence>
<gene>
    <name evidence="7" type="ORF">CBOVIS_LOCUS6511</name>
</gene>
<dbReference type="AlphaFoldDB" id="A0A8S1ERV2"/>
<feature type="transmembrane region" description="Helical" evidence="5">
    <location>
        <begin position="190"/>
        <end position="212"/>
    </location>
</feature>
<keyword evidence="3 5" id="KW-1133">Transmembrane helix</keyword>
<evidence type="ECO:0000259" key="6">
    <source>
        <dbReference type="PROSITE" id="PS50850"/>
    </source>
</evidence>
<protein>
    <recommendedName>
        <fullName evidence="6">Major facilitator superfamily (MFS) profile domain-containing protein</fullName>
    </recommendedName>
</protein>
<evidence type="ECO:0000313" key="7">
    <source>
        <dbReference type="EMBL" id="CAB3404130.1"/>
    </source>
</evidence>
<dbReference type="PROSITE" id="PS50850">
    <property type="entry name" value="MFS"/>
    <property type="match status" value="1"/>
</dbReference>
<keyword evidence="4 5" id="KW-0472">Membrane</keyword>
<feature type="transmembrane region" description="Helical" evidence="5">
    <location>
        <begin position="361"/>
        <end position="379"/>
    </location>
</feature>
<dbReference type="GO" id="GO:0022857">
    <property type="term" value="F:transmembrane transporter activity"/>
    <property type="evidence" value="ECO:0007669"/>
    <property type="project" value="InterPro"/>
</dbReference>
<dbReference type="EMBL" id="CADEPM010000004">
    <property type="protein sequence ID" value="CAB3404130.1"/>
    <property type="molecule type" value="Genomic_DNA"/>
</dbReference>
<evidence type="ECO:0000313" key="8">
    <source>
        <dbReference type="Proteomes" id="UP000494206"/>
    </source>
</evidence>
<dbReference type="Gene3D" id="1.20.1250.20">
    <property type="entry name" value="MFS general substrate transporter like domains"/>
    <property type="match status" value="1"/>
</dbReference>
<name>A0A8S1ERV2_9PELO</name>
<feature type="transmembrane region" description="Helical" evidence="5">
    <location>
        <begin position="452"/>
        <end position="473"/>
    </location>
</feature>
<feature type="transmembrane region" description="Helical" evidence="5">
    <location>
        <begin position="45"/>
        <end position="65"/>
    </location>
</feature>